<feature type="signal peptide" evidence="1">
    <location>
        <begin position="1"/>
        <end position="18"/>
    </location>
</feature>
<evidence type="ECO:0000313" key="2">
    <source>
        <dbReference type="EMBL" id="KAK7516362.1"/>
    </source>
</evidence>
<gene>
    <name evidence="2" type="ORF">IWZ03DRAFT_187988</name>
</gene>
<accession>A0ABR1KM59</accession>
<keyword evidence="3" id="KW-1185">Reference proteome</keyword>
<evidence type="ECO:0000313" key="3">
    <source>
        <dbReference type="Proteomes" id="UP001363622"/>
    </source>
</evidence>
<dbReference type="Proteomes" id="UP001363622">
    <property type="component" value="Unassembled WGS sequence"/>
</dbReference>
<reference evidence="2 3" key="1">
    <citation type="submission" date="2024-04" db="EMBL/GenBank/DDBJ databases">
        <title>Phyllosticta paracitricarpa is synonymous to the EU quarantine fungus P. citricarpa based on phylogenomic analyses.</title>
        <authorList>
            <consortium name="Lawrence Berkeley National Laboratory"/>
            <person name="Van Ingen-Buijs V.A."/>
            <person name="Van Westerhoven A.C."/>
            <person name="Haridas S."/>
            <person name="Skiadas P."/>
            <person name="Martin F."/>
            <person name="Groenewald J.Z."/>
            <person name="Crous P.W."/>
            <person name="Seidl M.F."/>
        </authorList>
    </citation>
    <scope>NUCLEOTIDE SEQUENCE [LARGE SCALE GENOMIC DNA]</scope>
    <source>
        <strain evidence="2 3">CBS 123371</strain>
    </source>
</reference>
<evidence type="ECO:0000256" key="1">
    <source>
        <dbReference type="SAM" id="SignalP"/>
    </source>
</evidence>
<sequence length="146" mass="16171">MCGGLGIFVLFYLSVCLSVDLLACHDSFLLFSSRLLSIPFHLSDLAFHFSQAPFGIKSSCLLRTPQMHAYMRRGIPWSLLPCLFLAVGILRVEDAMHVCVVDFAVTLDLVDVGVPTYPPTCLSVYLPLPHTLLEAANERATERLTD</sequence>
<protein>
    <recommendedName>
        <fullName evidence="4">Secreted protein</fullName>
    </recommendedName>
</protein>
<organism evidence="2 3">
    <name type="scientific">Phyllosticta citriasiana</name>
    <dbReference type="NCBI Taxonomy" id="595635"/>
    <lineage>
        <taxon>Eukaryota</taxon>
        <taxon>Fungi</taxon>
        <taxon>Dikarya</taxon>
        <taxon>Ascomycota</taxon>
        <taxon>Pezizomycotina</taxon>
        <taxon>Dothideomycetes</taxon>
        <taxon>Dothideomycetes incertae sedis</taxon>
        <taxon>Botryosphaeriales</taxon>
        <taxon>Phyllostictaceae</taxon>
        <taxon>Phyllosticta</taxon>
    </lineage>
</organism>
<feature type="chain" id="PRO_5045476523" description="Secreted protein" evidence="1">
    <location>
        <begin position="19"/>
        <end position="146"/>
    </location>
</feature>
<dbReference type="EMBL" id="JBBPHU010000006">
    <property type="protein sequence ID" value="KAK7516362.1"/>
    <property type="molecule type" value="Genomic_DNA"/>
</dbReference>
<keyword evidence="1" id="KW-0732">Signal</keyword>
<proteinExistence type="predicted"/>
<comment type="caution">
    <text evidence="2">The sequence shown here is derived from an EMBL/GenBank/DDBJ whole genome shotgun (WGS) entry which is preliminary data.</text>
</comment>
<name>A0ABR1KM59_9PEZI</name>
<evidence type="ECO:0008006" key="4">
    <source>
        <dbReference type="Google" id="ProtNLM"/>
    </source>
</evidence>